<evidence type="ECO:0000313" key="4">
    <source>
        <dbReference type="Proteomes" id="UP001157418"/>
    </source>
</evidence>
<dbReference type="GO" id="GO:0006302">
    <property type="term" value="P:double-strand break repair"/>
    <property type="evidence" value="ECO:0007669"/>
    <property type="project" value="TreeGrafter"/>
</dbReference>
<sequence length="158" mass="18250">MLDAFEVGGDFHSRTAMNMYPYICEAIESKQVLVEWHPQPGQETPPVPLLKDIFASERRKAKMLNFSIAYGKTTIGLSRDWKVSVNEARETVAQWYGGREEVLRWQEARKKEAHRIGCVYTWLGRAHTFLSTKNAHPSHRGNFERAAINTPPRSRFIF</sequence>
<name>A0AAU9MVA8_9ASTR</name>
<dbReference type="GO" id="GO:0003887">
    <property type="term" value="F:DNA-directed DNA polymerase activity"/>
    <property type="evidence" value="ECO:0007669"/>
    <property type="project" value="InterPro"/>
</dbReference>
<feature type="domain" description="DNA-directed DNA polymerase family A palm" evidence="2">
    <location>
        <begin position="51"/>
        <end position="151"/>
    </location>
</feature>
<protein>
    <recommendedName>
        <fullName evidence="2">DNA-directed DNA polymerase family A palm domain-containing protein</fullName>
    </recommendedName>
</protein>
<comment type="caution">
    <text evidence="3">The sequence shown here is derived from an EMBL/GenBank/DDBJ whole genome shotgun (WGS) entry which is preliminary data.</text>
</comment>
<dbReference type="InterPro" id="IPR001098">
    <property type="entry name" value="DNA-dir_DNA_pol_A_palm_dom"/>
</dbReference>
<dbReference type="InterPro" id="IPR043502">
    <property type="entry name" value="DNA/RNA_pol_sf"/>
</dbReference>
<evidence type="ECO:0000256" key="1">
    <source>
        <dbReference type="ARBA" id="ARBA00022705"/>
    </source>
</evidence>
<dbReference type="Pfam" id="PF00476">
    <property type="entry name" value="DNA_pol_A"/>
    <property type="match status" value="1"/>
</dbReference>
<evidence type="ECO:0000313" key="3">
    <source>
        <dbReference type="EMBL" id="CAH1429466.1"/>
    </source>
</evidence>
<dbReference type="Proteomes" id="UP001157418">
    <property type="component" value="Unassembled WGS sequence"/>
</dbReference>
<keyword evidence="4" id="KW-1185">Reference proteome</keyword>
<dbReference type="PANTHER" id="PTHR10133">
    <property type="entry name" value="DNA POLYMERASE I"/>
    <property type="match status" value="1"/>
</dbReference>
<dbReference type="SUPFAM" id="SSF56672">
    <property type="entry name" value="DNA/RNA polymerases"/>
    <property type="match status" value="1"/>
</dbReference>
<proteinExistence type="predicted"/>
<dbReference type="EMBL" id="CAKMRJ010002801">
    <property type="protein sequence ID" value="CAH1429466.1"/>
    <property type="molecule type" value="Genomic_DNA"/>
</dbReference>
<keyword evidence="1" id="KW-0235">DNA replication</keyword>
<reference evidence="3 4" key="1">
    <citation type="submission" date="2022-01" db="EMBL/GenBank/DDBJ databases">
        <authorList>
            <person name="Xiong W."/>
            <person name="Schranz E."/>
        </authorList>
    </citation>
    <scope>NUCLEOTIDE SEQUENCE [LARGE SCALE GENOMIC DNA]</scope>
</reference>
<dbReference type="GO" id="GO:0003677">
    <property type="term" value="F:DNA binding"/>
    <property type="evidence" value="ECO:0007669"/>
    <property type="project" value="InterPro"/>
</dbReference>
<dbReference type="Gene3D" id="1.10.150.20">
    <property type="entry name" value="5' to 3' exonuclease, C-terminal subdomain"/>
    <property type="match status" value="1"/>
</dbReference>
<accession>A0AAU9MVA8</accession>
<dbReference type="GO" id="GO:0006261">
    <property type="term" value="P:DNA-templated DNA replication"/>
    <property type="evidence" value="ECO:0007669"/>
    <property type="project" value="InterPro"/>
</dbReference>
<dbReference type="PANTHER" id="PTHR10133:SF27">
    <property type="entry name" value="DNA POLYMERASE NU"/>
    <property type="match status" value="1"/>
</dbReference>
<dbReference type="AlphaFoldDB" id="A0AAU9MVA8"/>
<organism evidence="3 4">
    <name type="scientific">Lactuca virosa</name>
    <dbReference type="NCBI Taxonomy" id="75947"/>
    <lineage>
        <taxon>Eukaryota</taxon>
        <taxon>Viridiplantae</taxon>
        <taxon>Streptophyta</taxon>
        <taxon>Embryophyta</taxon>
        <taxon>Tracheophyta</taxon>
        <taxon>Spermatophyta</taxon>
        <taxon>Magnoliopsida</taxon>
        <taxon>eudicotyledons</taxon>
        <taxon>Gunneridae</taxon>
        <taxon>Pentapetalae</taxon>
        <taxon>asterids</taxon>
        <taxon>campanulids</taxon>
        <taxon>Asterales</taxon>
        <taxon>Asteraceae</taxon>
        <taxon>Cichorioideae</taxon>
        <taxon>Cichorieae</taxon>
        <taxon>Lactucinae</taxon>
        <taxon>Lactuca</taxon>
    </lineage>
</organism>
<gene>
    <name evidence="3" type="ORF">LVIROSA_LOCUS16325</name>
</gene>
<evidence type="ECO:0000259" key="2">
    <source>
        <dbReference type="Pfam" id="PF00476"/>
    </source>
</evidence>
<dbReference type="InterPro" id="IPR002298">
    <property type="entry name" value="DNA_polymerase_A"/>
</dbReference>